<protein>
    <submittedName>
        <fullName evidence="1">Uncharacterized protein</fullName>
    </submittedName>
</protein>
<gene>
    <name evidence="1" type="ORF">PanWU01x14_182270</name>
</gene>
<proteinExistence type="predicted"/>
<accession>A0A2P5C5C0</accession>
<reference evidence="2" key="1">
    <citation type="submission" date="2016-06" db="EMBL/GenBank/DDBJ databases">
        <title>Parallel loss of symbiosis genes in relatives of nitrogen-fixing non-legume Parasponia.</title>
        <authorList>
            <person name="Van Velzen R."/>
            <person name="Holmer R."/>
            <person name="Bu F."/>
            <person name="Rutten L."/>
            <person name="Van Zeijl A."/>
            <person name="Liu W."/>
            <person name="Santuari L."/>
            <person name="Cao Q."/>
            <person name="Sharma T."/>
            <person name="Shen D."/>
            <person name="Roswanjaya Y."/>
            <person name="Wardhani T."/>
            <person name="Kalhor M.S."/>
            <person name="Jansen J."/>
            <person name="Van den Hoogen J."/>
            <person name="Gungor B."/>
            <person name="Hartog M."/>
            <person name="Hontelez J."/>
            <person name="Verver J."/>
            <person name="Yang W.-C."/>
            <person name="Schijlen E."/>
            <person name="Repin R."/>
            <person name="Schilthuizen M."/>
            <person name="Schranz E."/>
            <person name="Heidstra R."/>
            <person name="Miyata K."/>
            <person name="Fedorova E."/>
            <person name="Kohlen W."/>
            <person name="Bisseling T."/>
            <person name="Smit S."/>
            <person name="Geurts R."/>
        </authorList>
    </citation>
    <scope>NUCLEOTIDE SEQUENCE [LARGE SCALE GENOMIC DNA]</scope>
    <source>
        <strain evidence="2">cv. WU1-14</strain>
    </source>
</reference>
<sequence>MAERDIATDLNRFCMLRTTKNDIGRKFSPMPHGLKFVIGRVSGSGSLDTIMDPRTGAIQCKLALSL</sequence>
<dbReference type="Proteomes" id="UP000237105">
    <property type="component" value="Unassembled WGS sequence"/>
</dbReference>
<evidence type="ECO:0000313" key="2">
    <source>
        <dbReference type="Proteomes" id="UP000237105"/>
    </source>
</evidence>
<name>A0A2P5C5C0_PARAD</name>
<evidence type="ECO:0000313" key="1">
    <source>
        <dbReference type="EMBL" id="PON56215.1"/>
    </source>
</evidence>
<dbReference type="EMBL" id="JXTB01000173">
    <property type="protein sequence ID" value="PON56215.1"/>
    <property type="molecule type" value="Genomic_DNA"/>
</dbReference>
<dbReference type="AlphaFoldDB" id="A0A2P5C5C0"/>
<comment type="caution">
    <text evidence="1">The sequence shown here is derived from an EMBL/GenBank/DDBJ whole genome shotgun (WGS) entry which is preliminary data.</text>
</comment>
<keyword evidence="2" id="KW-1185">Reference proteome</keyword>
<organism evidence="1 2">
    <name type="scientific">Parasponia andersonii</name>
    <name type="common">Sponia andersonii</name>
    <dbReference type="NCBI Taxonomy" id="3476"/>
    <lineage>
        <taxon>Eukaryota</taxon>
        <taxon>Viridiplantae</taxon>
        <taxon>Streptophyta</taxon>
        <taxon>Embryophyta</taxon>
        <taxon>Tracheophyta</taxon>
        <taxon>Spermatophyta</taxon>
        <taxon>Magnoliopsida</taxon>
        <taxon>eudicotyledons</taxon>
        <taxon>Gunneridae</taxon>
        <taxon>Pentapetalae</taxon>
        <taxon>rosids</taxon>
        <taxon>fabids</taxon>
        <taxon>Rosales</taxon>
        <taxon>Cannabaceae</taxon>
        <taxon>Parasponia</taxon>
    </lineage>
</organism>